<evidence type="ECO:0000313" key="15">
    <source>
        <dbReference type="Proteomes" id="UP000001660"/>
    </source>
</evidence>
<name>D8PIE6_9BACT</name>
<dbReference type="InterPro" id="IPR001173">
    <property type="entry name" value="Glyco_trans_2-like"/>
</dbReference>
<dbReference type="InterPro" id="IPR035518">
    <property type="entry name" value="DPG_synthase"/>
</dbReference>
<dbReference type="Pfam" id="PF00535">
    <property type="entry name" value="Glycos_transf_2"/>
    <property type="match status" value="1"/>
</dbReference>
<evidence type="ECO:0000313" key="14">
    <source>
        <dbReference type="EMBL" id="CBK43033.1"/>
    </source>
</evidence>
<evidence type="ECO:0000259" key="13">
    <source>
        <dbReference type="Pfam" id="PF00535"/>
    </source>
</evidence>
<comment type="subcellular location">
    <subcellularLocation>
        <location evidence="1">Endoplasmic reticulum membrane</location>
        <topology evidence="1">Single-pass membrane protein</topology>
    </subcellularLocation>
</comment>
<reference evidence="14 15" key="1">
    <citation type="journal article" date="2010" name="Proc. Natl. Acad. Sci. U.S.A.">
        <title>A Nitrospira metagenome illuminates the physiology and evolution of globally important nitrite-oxidizing bacteria.</title>
        <authorList>
            <person name="Lucker S."/>
            <person name="Wagner M."/>
            <person name="Maixner F."/>
            <person name="Pelletier E."/>
            <person name="Koch H."/>
            <person name="Vacherie B."/>
            <person name="Rattei T."/>
            <person name="Sinninghe Damste J."/>
            <person name="Spieck E."/>
            <person name="Le Paslier D."/>
            <person name="Daims H."/>
        </authorList>
    </citation>
    <scope>NUCLEOTIDE SEQUENCE [LARGE SCALE GENOMIC DNA]</scope>
</reference>
<dbReference type="STRING" id="330214.NIDE3346"/>
<dbReference type="EC" id="2.4.1.117" evidence="4"/>
<evidence type="ECO:0000256" key="10">
    <source>
        <dbReference type="ARBA" id="ARBA00022989"/>
    </source>
</evidence>
<accession>D8PIE6</accession>
<evidence type="ECO:0000256" key="8">
    <source>
        <dbReference type="ARBA" id="ARBA00022824"/>
    </source>
</evidence>
<dbReference type="SUPFAM" id="SSF53448">
    <property type="entry name" value="Nucleotide-diphospho-sugar transferases"/>
    <property type="match status" value="1"/>
</dbReference>
<evidence type="ECO:0000256" key="2">
    <source>
        <dbReference type="ARBA" id="ARBA00004922"/>
    </source>
</evidence>
<keyword evidence="5 14" id="KW-0328">Glycosyltransferase</keyword>
<dbReference type="PANTHER" id="PTHR10859">
    <property type="entry name" value="GLYCOSYL TRANSFERASE"/>
    <property type="match status" value="1"/>
</dbReference>
<keyword evidence="9" id="KW-0735">Signal-anchor</keyword>
<dbReference type="EMBL" id="FP929003">
    <property type="protein sequence ID" value="CBK43033.1"/>
    <property type="molecule type" value="Genomic_DNA"/>
</dbReference>
<dbReference type="GO" id="GO:0004581">
    <property type="term" value="F:dolichyl-phosphate beta-glucosyltransferase activity"/>
    <property type="evidence" value="ECO:0007669"/>
    <property type="project" value="UniProtKB-EC"/>
</dbReference>
<dbReference type="PANTHER" id="PTHR10859:SF91">
    <property type="entry name" value="DOLICHYL-PHOSPHATE BETA-GLUCOSYLTRANSFERASE"/>
    <property type="match status" value="1"/>
</dbReference>
<feature type="domain" description="Glycosyltransferase 2-like" evidence="13">
    <location>
        <begin position="12"/>
        <end position="183"/>
    </location>
</feature>
<dbReference type="eggNOG" id="COG1215">
    <property type="taxonomic scope" value="Bacteria"/>
</dbReference>
<evidence type="ECO:0000256" key="6">
    <source>
        <dbReference type="ARBA" id="ARBA00022679"/>
    </source>
</evidence>
<dbReference type="Proteomes" id="UP000001660">
    <property type="component" value="Chromosome"/>
</dbReference>
<comment type="pathway">
    <text evidence="2">Protein modification; protein glycosylation.</text>
</comment>
<keyword evidence="11" id="KW-0472">Membrane</keyword>
<organism evidence="14 15">
    <name type="scientific">Nitrospira defluvii</name>
    <dbReference type="NCBI Taxonomy" id="330214"/>
    <lineage>
        <taxon>Bacteria</taxon>
        <taxon>Pseudomonadati</taxon>
        <taxon>Nitrospirota</taxon>
        <taxon>Nitrospiria</taxon>
        <taxon>Nitrospirales</taxon>
        <taxon>Nitrospiraceae</taxon>
        <taxon>Nitrospira</taxon>
    </lineage>
</organism>
<dbReference type="KEGG" id="nde:NIDE3346"/>
<keyword evidence="10" id="KW-1133">Transmembrane helix</keyword>
<sequence>MTPCSTQTPSLSIIIPAYNEARRLPLCLERVIAYLDQRGRTYEVLVVDDGSHDQTAQVIESVAHRCPQVRLIRLTGNMGKGAAVRRGMQAARGTYQLFADADGAAPIEELARLESALLAGADLAIGSRALASHDPTFTVRARWHRSLLGTVFNNIVQRLGLRDIADTQCGFKLFRRSIAQDLFSVAYVDGYAFDLELLYVARQRGYRLAEVPINWIDQPGSKVRPWRDGFVMLQELLAIRKRDAQGLYEPRLRPAPSAVEPALASVEPTHS</sequence>
<keyword evidence="15" id="KW-1185">Reference proteome</keyword>
<dbReference type="CAZy" id="GT2">
    <property type="family name" value="Glycosyltransferase Family 2"/>
</dbReference>
<keyword evidence="6 14" id="KW-0808">Transferase</keyword>
<evidence type="ECO:0000256" key="4">
    <source>
        <dbReference type="ARBA" id="ARBA00012583"/>
    </source>
</evidence>
<keyword evidence="8" id="KW-0256">Endoplasmic reticulum</keyword>
<evidence type="ECO:0000256" key="11">
    <source>
        <dbReference type="ARBA" id="ARBA00023136"/>
    </source>
</evidence>
<dbReference type="GO" id="GO:0006487">
    <property type="term" value="P:protein N-linked glycosylation"/>
    <property type="evidence" value="ECO:0007669"/>
    <property type="project" value="TreeGrafter"/>
</dbReference>
<protein>
    <recommendedName>
        <fullName evidence="4">dolichyl-phosphate beta-glucosyltransferase</fullName>
        <ecNumber evidence="4">2.4.1.117</ecNumber>
    </recommendedName>
</protein>
<evidence type="ECO:0000256" key="5">
    <source>
        <dbReference type="ARBA" id="ARBA00022676"/>
    </source>
</evidence>
<comment type="similarity">
    <text evidence="3">Belongs to the glycosyltransferase 2 family.</text>
</comment>
<evidence type="ECO:0000256" key="9">
    <source>
        <dbReference type="ARBA" id="ARBA00022968"/>
    </source>
</evidence>
<keyword evidence="7" id="KW-0812">Transmembrane</keyword>
<dbReference type="Gene3D" id="3.90.550.10">
    <property type="entry name" value="Spore Coat Polysaccharide Biosynthesis Protein SpsA, Chain A"/>
    <property type="match status" value="1"/>
</dbReference>
<dbReference type="AlphaFoldDB" id="D8PIE6"/>
<evidence type="ECO:0000256" key="7">
    <source>
        <dbReference type="ARBA" id="ARBA00022692"/>
    </source>
</evidence>
<dbReference type="HOGENOM" id="CLU_033536_9_0_0"/>
<gene>
    <name evidence="14" type="ORF">NIDE3346</name>
</gene>
<proteinExistence type="inferred from homology"/>
<evidence type="ECO:0000256" key="12">
    <source>
        <dbReference type="ARBA" id="ARBA00045097"/>
    </source>
</evidence>
<evidence type="ECO:0000256" key="1">
    <source>
        <dbReference type="ARBA" id="ARBA00004389"/>
    </source>
</evidence>
<evidence type="ECO:0000256" key="3">
    <source>
        <dbReference type="ARBA" id="ARBA00006739"/>
    </source>
</evidence>
<comment type="catalytic activity">
    <reaction evidence="12">
        <text>a di-trans,poly-cis-dolichyl phosphate + UDP-alpha-D-glucose = a di-trans,poly-cis-dolichyl beta-D-glucosyl phosphate + UDP</text>
        <dbReference type="Rhea" id="RHEA:15401"/>
        <dbReference type="Rhea" id="RHEA-COMP:19498"/>
        <dbReference type="Rhea" id="RHEA-COMP:19502"/>
        <dbReference type="ChEBI" id="CHEBI:57525"/>
        <dbReference type="ChEBI" id="CHEBI:57683"/>
        <dbReference type="ChEBI" id="CHEBI:58223"/>
        <dbReference type="ChEBI" id="CHEBI:58885"/>
        <dbReference type="EC" id="2.4.1.117"/>
    </reaction>
    <physiologicalReaction direction="left-to-right" evidence="12">
        <dbReference type="Rhea" id="RHEA:15402"/>
    </physiologicalReaction>
</comment>
<dbReference type="CDD" id="cd04188">
    <property type="entry name" value="DPG_synthase"/>
    <property type="match status" value="1"/>
</dbReference>
<dbReference type="InterPro" id="IPR029044">
    <property type="entry name" value="Nucleotide-diphossugar_trans"/>
</dbReference>